<dbReference type="CDD" id="cd23507">
    <property type="entry name" value="hydrophobin_I"/>
    <property type="match status" value="2"/>
</dbReference>
<dbReference type="GO" id="GO:0005199">
    <property type="term" value="F:structural constituent of cell wall"/>
    <property type="evidence" value="ECO:0007669"/>
    <property type="project" value="InterPro"/>
</dbReference>
<keyword evidence="8" id="KW-1133">Transmembrane helix</keyword>
<keyword evidence="8" id="KW-0812">Transmembrane</keyword>
<evidence type="ECO:0000256" key="2">
    <source>
        <dbReference type="ARBA" id="ARBA00010446"/>
    </source>
</evidence>
<dbReference type="InParanoid" id="A0A409XQ71"/>
<keyword evidence="3 7" id="KW-0134">Cell wall</keyword>
<evidence type="ECO:0000256" key="1">
    <source>
        <dbReference type="ARBA" id="ARBA00004191"/>
    </source>
</evidence>
<keyword evidence="10" id="KW-1185">Reference proteome</keyword>
<gene>
    <name evidence="9" type="ORF">CVT25_000218</name>
</gene>
<evidence type="ECO:0000256" key="5">
    <source>
        <dbReference type="ARBA" id="ARBA00022729"/>
    </source>
</evidence>
<dbReference type="SMART" id="SM00075">
    <property type="entry name" value="HYDRO"/>
    <property type="match status" value="2"/>
</dbReference>
<name>A0A409XQ71_PSICY</name>
<dbReference type="Pfam" id="PF01185">
    <property type="entry name" value="Hydrophobin"/>
    <property type="match status" value="2"/>
</dbReference>
<evidence type="ECO:0000256" key="6">
    <source>
        <dbReference type="ARBA" id="ARBA00023157"/>
    </source>
</evidence>
<protein>
    <recommendedName>
        <fullName evidence="7">Hydrophobin</fullName>
    </recommendedName>
</protein>
<dbReference type="AlphaFoldDB" id="A0A409XQ71"/>
<evidence type="ECO:0000313" key="9">
    <source>
        <dbReference type="EMBL" id="PPQ92955.1"/>
    </source>
</evidence>
<comment type="caution">
    <text evidence="9">The sequence shown here is derived from an EMBL/GenBank/DDBJ whole genome shotgun (WGS) entry which is preliminary data.</text>
</comment>
<keyword evidence="6 7" id="KW-1015">Disulfide bond</keyword>
<dbReference type="Proteomes" id="UP000283269">
    <property type="component" value="Unassembled WGS sequence"/>
</dbReference>
<sequence length="270" mass="27121">MDVSGSTLLSPVVAKNLSTTLPITQSSSFKMFARASSVFVLALPILAVASAVPRQDSPSNQCNTGTLQCCNSTQSATSSSIAGLLGLLGVVVGSVTGLVGVTCSPISVIGVGGNSCTAQPVCCTDNSFNGLIALGCTPVNLNFSTTQPVHFSEQEFQLLKMFARASTLVLALPLLAAASAVPRNDGPSNQCNTGTISCCQSTVSSTSSEANLLTGLLGIVLGPVTALLGLNCSPISVLGIGSNSCTAQPVCCTGNSFNGLINLGCSPINL</sequence>
<keyword evidence="8" id="KW-0472">Membrane</keyword>
<proteinExistence type="inferred from homology"/>
<comment type="subcellular location">
    <subcellularLocation>
        <location evidence="1 7">Secreted</location>
        <location evidence="1 7">Cell wall</location>
    </subcellularLocation>
</comment>
<keyword evidence="4 7" id="KW-0964">Secreted</keyword>
<dbReference type="OrthoDB" id="4225815at2759"/>
<dbReference type="GO" id="GO:0009277">
    <property type="term" value="C:fungal-type cell wall"/>
    <property type="evidence" value="ECO:0007669"/>
    <property type="project" value="InterPro"/>
</dbReference>
<comment type="similarity">
    <text evidence="2 7">Belongs to the fungal hydrophobin family.</text>
</comment>
<dbReference type="STRING" id="93625.A0A409XQ71"/>
<dbReference type="InterPro" id="IPR001338">
    <property type="entry name" value="Class_I_Hydrophobin"/>
</dbReference>
<dbReference type="EMBL" id="NHYD01000891">
    <property type="protein sequence ID" value="PPQ92955.1"/>
    <property type="molecule type" value="Genomic_DNA"/>
</dbReference>
<evidence type="ECO:0000256" key="3">
    <source>
        <dbReference type="ARBA" id="ARBA00022512"/>
    </source>
</evidence>
<reference evidence="9 10" key="1">
    <citation type="journal article" date="2018" name="Evol. Lett.">
        <title>Horizontal gene cluster transfer increased hallucinogenic mushroom diversity.</title>
        <authorList>
            <person name="Reynolds H.T."/>
            <person name="Vijayakumar V."/>
            <person name="Gluck-Thaler E."/>
            <person name="Korotkin H.B."/>
            <person name="Matheny P.B."/>
            <person name="Slot J.C."/>
        </authorList>
    </citation>
    <scope>NUCLEOTIDE SEQUENCE [LARGE SCALE GENOMIC DNA]</scope>
    <source>
        <strain evidence="9 10">2631</strain>
    </source>
</reference>
<dbReference type="PROSITE" id="PS00956">
    <property type="entry name" value="HYDROPHOBIN"/>
    <property type="match status" value="1"/>
</dbReference>
<feature type="transmembrane region" description="Helical" evidence="8">
    <location>
        <begin position="31"/>
        <end position="52"/>
    </location>
</feature>
<evidence type="ECO:0000256" key="4">
    <source>
        <dbReference type="ARBA" id="ARBA00022525"/>
    </source>
</evidence>
<keyword evidence="5 7" id="KW-0732">Signal</keyword>
<organism evidence="9 10">
    <name type="scientific">Psilocybe cyanescens</name>
    <dbReference type="NCBI Taxonomy" id="93625"/>
    <lineage>
        <taxon>Eukaryota</taxon>
        <taxon>Fungi</taxon>
        <taxon>Dikarya</taxon>
        <taxon>Basidiomycota</taxon>
        <taxon>Agaricomycotina</taxon>
        <taxon>Agaricomycetes</taxon>
        <taxon>Agaricomycetidae</taxon>
        <taxon>Agaricales</taxon>
        <taxon>Agaricineae</taxon>
        <taxon>Strophariaceae</taxon>
        <taxon>Psilocybe</taxon>
    </lineage>
</organism>
<dbReference type="InterPro" id="IPR019778">
    <property type="entry name" value="Class_I_Hydrophobin_CS"/>
</dbReference>
<evidence type="ECO:0000313" key="10">
    <source>
        <dbReference type="Proteomes" id="UP000283269"/>
    </source>
</evidence>
<evidence type="ECO:0000256" key="8">
    <source>
        <dbReference type="SAM" id="Phobius"/>
    </source>
</evidence>
<accession>A0A409XQ71</accession>
<evidence type="ECO:0000256" key="7">
    <source>
        <dbReference type="RuleBase" id="RU365009"/>
    </source>
</evidence>